<feature type="transmembrane region" description="Helical" evidence="1">
    <location>
        <begin position="80"/>
        <end position="107"/>
    </location>
</feature>
<keyword evidence="3" id="KW-1185">Reference proteome</keyword>
<dbReference type="RefSeq" id="WP_362778417.1">
    <property type="nucleotide sequence ID" value="NZ_JBHSBC010000022.1"/>
</dbReference>
<proteinExistence type="predicted"/>
<organism evidence="2 3">
    <name type="scientific">Streptosporangium jomthongense</name>
    <dbReference type="NCBI Taxonomy" id="1193683"/>
    <lineage>
        <taxon>Bacteria</taxon>
        <taxon>Bacillati</taxon>
        <taxon>Actinomycetota</taxon>
        <taxon>Actinomycetes</taxon>
        <taxon>Streptosporangiales</taxon>
        <taxon>Streptosporangiaceae</taxon>
        <taxon>Streptosporangium</taxon>
    </lineage>
</organism>
<feature type="transmembrane region" description="Helical" evidence="1">
    <location>
        <begin position="318"/>
        <end position="341"/>
    </location>
</feature>
<feature type="transmembrane region" description="Helical" evidence="1">
    <location>
        <begin position="113"/>
        <end position="135"/>
    </location>
</feature>
<evidence type="ECO:0008006" key="4">
    <source>
        <dbReference type="Google" id="ProtNLM"/>
    </source>
</evidence>
<feature type="transmembrane region" description="Helical" evidence="1">
    <location>
        <begin position="348"/>
        <end position="370"/>
    </location>
</feature>
<name>A0ABV8F4B8_9ACTN</name>
<keyword evidence="1" id="KW-0812">Transmembrane</keyword>
<dbReference type="EMBL" id="JBHSBC010000022">
    <property type="protein sequence ID" value="MFC3983079.1"/>
    <property type="molecule type" value="Genomic_DNA"/>
</dbReference>
<feature type="transmembrane region" description="Helical" evidence="1">
    <location>
        <begin position="245"/>
        <end position="263"/>
    </location>
</feature>
<keyword evidence="1" id="KW-0472">Membrane</keyword>
<gene>
    <name evidence="2" type="ORF">ACFOYY_23305</name>
</gene>
<feature type="transmembrane region" description="Helical" evidence="1">
    <location>
        <begin position="213"/>
        <end position="233"/>
    </location>
</feature>
<feature type="transmembrane region" description="Helical" evidence="1">
    <location>
        <begin position="45"/>
        <end position="68"/>
    </location>
</feature>
<evidence type="ECO:0000313" key="3">
    <source>
        <dbReference type="Proteomes" id="UP001595698"/>
    </source>
</evidence>
<feature type="transmembrane region" description="Helical" evidence="1">
    <location>
        <begin position="292"/>
        <end position="312"/>
    </location>
</feature>
<evidence type="ECO:0000256" key="1">
    <source>
        <dbReference type="SAM" id="Phobius"/>
    </source>
</evidence>
<keyword evidence="1" id="KW-1133">Transmembrane helix</keyword>
<feature type="transmembrane region" description="Helical" evidence="1">
    <location>
        <begin position="172"/>
        <end position="192"/>
    </location>
</feature>
<protein>
    <recommendedName>
        <fullName evidence="4">Membrane protein involved in the export of O-antigen and teichoic acid</fullName>
    </recommendedName>
</protein>
<evidence type="ECO:0000313" key="2">
    <source>
        <dbReference type="EMBL" id="MFC3983079.1"/>
    </source>
</evidence>
<feature type="transmembrane region" description="Helical" evidence="1">
    <location>
        <begin position="147"/>
        <end position="166"/>
    </location>
</feature>
<accession>A0ABV8F4B8</accession>
<reference evidence="3" key="1">
    <citation type="journal article" date="2019" name="Int. J. Syst. Evol. Microbiol.">
        <title>The Global Catalogue of Microorganisms (GCM) 10K type strain sequencing project: providing services to taxonomists for standard genome sequencing and annotation.</title>
        <authorList>
            <consortium name="The Broad Institute Genomics Platform"/>
            <consortium name="The Broad Institute Genome Sequencing Center for Infectious Disease"/>
            <person name="Wu L."/>
            <person name="Ma J."/>
        </authorList>
    </citation>
    <scope>NUCLEOTIDE SEQUENCE [LARGE SCALE GENOMIC DNA]</scope>
    <source>
        <strain evidence="3">TBRC 7912</strain>
    </source>
</reference>
<dbReference type="Proteomes" id="UP001595698">
    <property type="component" value="Unassembled WGS sequence"/>
</dbReference>
<feature type="transmembrane region" description="Helical" evidence="1">
    <location>
        <begin position="376"/>
        <end position="398"/>
    </location>
</feature>
<feature type="transmembrane region" description="Helical" evidence="1">
    <location>
        <begin position="20"/>
        <end position="39"/>
    </location>
</feature>
<sequence>MRLPGTPKTRALVMLLGGRAAFRGTVLLSNLALLAAWGANGYADYAQAMGSMMFLAPLASIGIEKCALKLIPRLRPTVASLLVGVFVTLCALLLTVALTVLATTVALGHSGHWATAGLAGLYAICVGLTQVMVGLSRALGKPKRDVAAHLTLCVALACWTVVVVVLKVSPVTFLTLTVATMATVNVVLLVMLRPRFDGLRRRTLVRAAMRTSLLMAIPDLVGGLSMSLLFVALSVTGARAESTGLYMASVASALLLNAFSYLLRVLQPDVSRSLNQRDLTATYDRLSRWLRLLVLAGVVYVPAVLALALAVLRPYGGAGVVIVYAACVPVIFAVGSANYVMENASAGALAATSAGAAVSLVAVGALAFSIVPWAGALGAVTVLAFGELVHALVILRWLRTLDKPASHILIGERK</sequence>
<comment type="caution">
    <text evidence="2">The sequence shown here is derived from an EMBL/GenBank/DDBJ whole genome shotgun (WGS) entry which is preliminary data.</text>
</comment>